<feature type="transmembrane region" description="Helical" evidence="2">
    <location>
        <begin position="506"/>
        <end position="523"/>
    </location>
</feature>
<dbReference type="AlphaFoldDB" id="A0A1T3E2C9"/>
<reference evidence="6 9" key="1">
    <citation type="submission" date="2016-02" db="EMBL/GenBank/DDBJ databases">
        <authorList>
            <person name="Nicholson A.C."/>
            <person name="Humrighouse B.W."/>
            <person name="Loparev V."/>
            <person name="Emery B."/>
            <person name="Graziano J."/>
            <person name="McQuiston J.R."/>
        </authorList>
    </citation>
    <scope>NUCLEOTIDE SEQUENCE [LARGE SCALE GENOMIC DNA]</scope>
    <source>
        <strain evidence="6 9">E6809</strain>
    </source>
</reference>
<feature type="transmembrane region" description="Helical" evidence="2">
    <location>
        <begin position="254"/>
        <end position="271"/>
    </location>
</feature>
<evidence type="ECO:0000313" key="8">
    <source>
        <dbReference type="EMBL" id="OPB48419.1"/>
    </source>
</evidence>
<feature type="domain" description="DUF2207" evidence="4">
    <location>
        <begin position="48"/>
        <end position="234"/>
    </location>
</feature>
<keyword evidence="2 8" id="KW-0812">Transmembrane</keyword>
<proteinExistence type="predicted"/>
<accession>A0A1T3E2C9</accession>
<feature type="compositionally biased region" description="Gly residues" evidence="1">
    <location>
        <begin position="646"/>
        <end position="664"/>
    </location>
</feature>
<feature type="signal peptide" evidence="3">
    <location>
        <begin position="1"/>
        <end position="18"/>
    </location>
</feature>
<feature type="domain" description="Predicted membrane protein YciQ-like C-terminal" evidence="5">
    <location>
        <begin position="290"/>
        <end position="502"/>
    </location>
</feature>
<dbReference type="Proteomes" id="UP000189738">
    <property type="component" value="Chromosome"/>
</dbReference>
<dbReference type="RefSeq" id="WP_009087937.1">
    <property type="nucleotide sequence ID" value="NZ_CBCRWW010000002.1"/>
</dbReference>
<keyword evidence="2" id="KW-0472">Membrane</keyword>
<evidence type="ECO:0000313" key="9">
    <source>
        <dbReference type="Proteomes" id="UP000189738"/>
    </source>
</evidence>
<dbReference type="GeneID" id="56685667"/>
<dbReference type="Pfam" id="PF09972">
    <property type="entry name" value="DUF2207"/>
    <property type="match status" value="1"/>
</dbReference>
<evidence type="ECO:0000256" key="3">
    <source>
        <dbReference type="SAM" id="SignalP"/>
    </source>
</evidence>
<sequence length="664" mass="73080">MKRLFIFVLFSFFLLFKAQEQATAAAAAAIADAVGDSITTESTEPTERILSFHSDITVHKNSSLTVTETIVINSLGYNFKRGIFRTFPSVRNLNGKTKKVKFKILSVKKDGVTEHYSTTYESSQKTIYVGNEDTYLDPGKYTYQITYETPDQIGFFPKYDELYWNVNGMAWDFPIDKISATVHLPHGAKILQNACYSGVEGSTMQNCSSKIISDNEIEWQGGGLLSRENLTIAVGFPKGIVMPPPPPSFLEKNGISMFLLLVFGGLLLYGYNSWKKYGVDPEKPVVYPQFNVPEDMSPAELGYIHHEGYNANYLTASLVNLAVKKFVVIKETTQKSLLGISSGKKYEITKLKEPSPKLAKEEIGLMNDLFSKSSTIMLDGSYNSKIERAVGNFTHNMTFQYKAFIKEGNNSNKVVRPAIVVFAIFILTFIVSSIIGDSTEQLVIGVFGLIFVIIFFAITMVLISKMEGLNKGCIIAFIAIFFLPFFIGFIIFFIAGNFDQNTRSSFLFLIAGIGFLFAYRYLIKRPSEEKLRKQSLIDGFKMYMGAAENEVIKFHNPPQMTPAIFETYLPYAMVLGVDKIWGKKFQDMLEQMSVDYTSDWYTGSPIGFAGLGNTLNSSLTNSISSGSTPPSSSSSSGSSSSFSSGSSGGGFSGGGGGGGGGGGW</sequence>
<name>A0A1T3E2C9_9FLAO</name>
<feature type="compositionally biased region" description="Low complexity" evidence="1">
    <location>
        <begin position="621"/>
        <end position="645"/>
    </location>
</feature>
<evidence type="ECO:0000313" key="7">
    <source>
        <dbReference type="EMBL" id="MDV3662967.1"/>
    </source>
</evidence>
<reference evidence="7" key="3">
    <citation type="submission" date="2023-02" db="EMBL/GenBank/DDBJ databases">
        <title>Elizabethkingia anophelis draft genomes.</title>
        <authorList>
            <person name="Nicholson A.C."/>
            <person name="Whitney A.M."/>
            <person name="Humrighouse B.W."/>
            <person name="Villarma A."/>
            <person name="Bell M."/>
            <person name="Mcquiston J."/>
        </authorList>
    </citation>
    <scope>NUCLEOTIDE SEQUENCE</scope>
    <source>
        <strain evidence="7">B4955</strain>
    </source>
</reference>
<gene>
    <name evidence="6" type="ORF">AYC66_07265</name>
    <name evidence="8" type="ORF">BAY09_05535</name>
    <name evidence="7" type="ORF">CMU51_02715</name>
</gene>
<dbReference type="Proteomes" id="UP001189000">
    <property type="component" value="Unassembled WGS sequence"/>
</dbReference>
<evidence type="ECO:0000313" key="6">
    <source>
        <dbReference type="EMBL" id="AQX50481.1"/>
    </source>
</evidence>
<evidence type="ECO:0000259" key="4">
    <source>
        <dbReference type="Pfam" id="PF09972"/>
    </source>
</evidence>
<keyword evidence="3" id="KW-0732">Signal</keyword>
<evidence type="ECO:0000259" key="5">
    <source>
        <dbReference type="Pfam" id="PF20990"/>
    </source>
</evidence>
<evidence type="ECO:0000256" key="1">
    <source>
        <dbReference type="SAM" id="MobiDB-lite"/>
    </source>
</evidence>
<feature type="transmembrane region" description="Helical" evidence="2">
    <location>
        <begin position="474"/>
        <end position="494"/>
    </location>
</feature>
<feature type="chain" id="PRO_5014546582" evidence="3">
    <location>
        <begin position="19"/>
        <end position="664"/>
    </location>
</feature>
<protein>
    <submittedName>
        <fullName evidence="7">DUF2207 domain-containing protein</fullName>
    </submittedName>
    <submittedName>
        <fullName evidence="8">Transmembrane signal peptide protein</fullName>
    </submittedName>
</protein>
<feature type="region of interest" description="Disordered" evidence="1">
    <location>
        <begin position="621"/>
        <end position="664"/>
    </location>
</feature>
<dbReference type="EMBL" id="MAHS01000011">
    <property type="protein sequence ID" value="OPB48419.1"/>
    <property type="molecule type" value="Genomic_DNA"/>
</dbReference>
<feature type="transmembrane region" description="Helical" evidence="2">
    <location>
        <begin position="414"/>
        <end position="436"/>
    </location>
</feature>
<organism evidence="8">
    <name type="scientific">Elizabethkingia anophelis</name>
    <dbReference type="NCBI Taxonomy" id="1117645"/>
    <lineage>
        <taxon>Bacteria</taxon>
        <taxon>Pseudomonadati</taxon>
        <taxon>Bacteroidota</taxon>
        <taxon>Flavobacteriia</taxon>
        <taxon>Flavobacteriales</taxon>
        <taxon>Weeksellaceae</taxon>
        <taxon>Elizabethkingia</taxon>
    </lineage>
</organism>
<dbReference type="Pfam" id="PF20990">
    <property type="entry name" value="DUF2207_C"/>
    <property type="match status" value="1"/>
</dbReference>
<dbReference type="InterPro" id="IPR048389">
    <property type="entry name" value="YciQ-like_C"/>
</dbReference>
<reference evidence="8" key="2">
    <citation type="submission" date="2016-06" db="EMBL/GenBank/DDBJ databases">
        <authorList>
            <person name="Nicholson A.C."/>
        </authorList>
    </citation>
    <scope>NUCLEOTIDE SEQUENCE [LARGE SCALE GENOMIC DNA]</scope>
    <source>
        <strain evidence="8">E6809</strain>
    </source>
</reference>
<feature type="transmembrane region" description="Helical" evidence="2">
    <location>
        <begin position="442"/>
        <end position="462"/>
    </location>
</feature>
<dbReference type="EMBL" id="NWGY01000003">
    <property type="protein sequence ID" value="MDV3662967.1"/>
    <property type="molecule type" value="Genomic_DNA"/>
</dbReference>
<dbReference type="EMBL" id="CP014339">
    <property type="protein sequence ID" value="AQX50481.1"/>
    <property type="molecule type" value="Genomic_DNA"/>
</dbReference>
<dbReference type="InterPro" id="IPR018702">
    <property type="entry name" value="DUF2207"/>
</dbReference>
<keyword evidence="2" id="KW-1133">Transmembrane helix</keyword>
<evidence type="ECO:0000256" key="2">
    <source>
        <dbReference type="SAM" id="Phobius"/>
    </source>
</evidence>